<dbReference type="Proteomes" id="UP000440578">
    <property type="component" value="Unassembled WGS sequence"/>
</dbReference>
<gene>
    <name evidence="3" type="ORF">FJT64_025459</name>
</gene>
<evidence type="ECO:0000256" key="2">
    <source>
        <dbReference type="SAM" id="Phobius"/>
    </source>
</evidence>
<reference evidence="3 4" key="1">
    <citation type="submission" date="2019-07" db="EMBL/GenBank/DDBJ databases">
        <title>Draft genome assembly of a fouling barnacle, Amphibalanus amphitrite (Darwin, 1854): The first reference genome for Thecostraca.</title>
        <authorList>
            <person name="Kim W."/>
        </authorList>
    </citation>
    <scope>NUCLEOTIDE SEQUENCE [LARGE SCALE GENOMIC DNA]</scope>
    <source>
        <strain evidence="3">SNU_AA5</strain>
        <tissue evidence="3">Soma without cirri and trophi</tissue>
    </source>
</reference>
<feature type="compositionally biased region" description="Low complexity" evidence="1">
    <location>
        <begin position="168"/>
        <end position="180"/>
    </location>
</feature>
<evidence type="ECO:0000313" key="4">
    <source>
        <dbReference type="Proteomes" id="UP000440578"/>
    </source>
</evidence>
<keyword evidence="2" id="KW-0472">Membrane</keyword>
<feature type="compositionally biased region" description="Low complexity" evidence="1">
    <location>
        <begin position="90"/>
        <end position="106"/>
    </location>
</feature>
<dbReference type="OrthoDB" id="291007at2759"/>
<feature type="region of interest" description="Disordered" evidence="1">
    <location>
        <begin position="80"/>
        <end position="106"/>
    </location>
</feature>
<keyword evidence="2" id="KW-1133">Transmembrane helix</keyword>
<keyword evidence="4" id="KW-1185">Reference proteome</keyword>
<dbReference type="EMBL" id="VIIS01001059">
    <property type="protein sequence ID" value="KAF0302446.1"/>
    <property type="molecule type" value="Genomic_DNA"/>
</dbReference>
<name>A0A6A4W558_AMPAM</name>
<accession>A0A6A4W558</accession>
<organism evidence="3 4">
    <name type="scientific">Amphibalanus amphitrite</name>
    <name type="common">Striped barnacle</name>
    <name type="synonym">Balanus amphitrite</name>
    <dbReference type="NCBI Taxonomy" id="1232801"/>
    <lineage>
        <taxon>Eukaryota</taxon>
        <taxon>Metazoa</taxon>
        <taxon>Ecdysozoa</taxon>
        <taxon>Arthropoda</taxon>
        <taxon>Crustacea</taxon>
        <taxon>Multicrustacea</taxon>
        <taxon>Cirripedia</taxon>
        <taxon>Thoracica</taxon>
        <taxon>Thoracicalcarea</taxon>
        <taxon>Balanomorpha</taxon>
        <taxon>Balanoidea</taxon>
        <taxon>Balanidae</taxon>
        <taxon>Amphibalaninae</taxon>
        <taxon>Amphibalanus</taxon>
    </lineage>
</organism>
<evidence type="ECO:0000313" key="3">
    <source>
        <dbReference type="EMBL" id="KAF0302446.1"/>
    </source>
</evidence>
<proteinExistence type="predicted"/>
<protein>
    <submittedName>
        <fullName evidence="3">Uncharacterized protein</fullName>
    </submittedName>
</protein>
<feature type="transmembrane region" description="Helical" evidence="2">
    <location>
        <begin position="126"/>
        <end position="146"/>
    </location>
</feature>
<comment type="caution">
    <text evidence="3">The sequence shown here is derived from an EMBL/GenBank/DDBJ whole genome shotgun (WGS) entry which is preliminary data.</text>
</comment>
<feature type="region of interest" description="Disordered" evidence="1">
    <location>
        <begin position="151"/>
        <end position="180"/>
    </location>
</feature>
<evidence type="ECO:0000256" key="1">
    <source>
        <dbReference type="SAM" id="MobiDB-lite"/>
    </source>
</evidence>
<sequence>MRFYWGNFEQGKIRTECSSTFVTNEPKSNALMLRAKTNVIGIVIIGKQGQWLQSAELTKYMIEMLQFNVRFVTRPQSKLKVLPNNDGKDSTNTTGTGTADGNTTVVGTDAAGASKLKLDEGDEMSIAFYGLLLLLILGACCAVLCLRSKRNKSETPSLDESSPEEESPMPSGSDSSGDDD</sequence>
<dbReference type="AlphaFoldDB" id="A0A6A4W558"/>
<keyword evidence="2" id="KW-0812">Transmembrane</keyword>